<evidence type="ECO:0000313" key="2">
    <source>
        <dbReference type="EMBL" id="CCD46520.1"/>
    </source>
</evidence>
<dbReference type="Proteomes" id="UP000008177">
    <property type="component" value="Unplaced contigs"/>
</dbReference>
<reference evidence="3" key="1">
    <citation type="journal article" date="2011" name="PLoS Genet.">
        <title>Genomic analysis of the necrotrophic fungal pathogens Sclerotinia sclerotiorum and Botrytis cinerea.</title>
        <authorList>
            <person name="Amselem J."/>
            <person name="Cuomo C.A."/>
            <person name="van Kan J.A."/>
            <person name="Viaud M."/>
            <person name="Benito E.P."/>
            <person name="Couloux A."/>
            <person name="Coutinho P.M."/>
            <person name="de Vries R.P."/>
            <person name="Dyer P.S."/>
            <person name="Fillinger S."/>
            <person name="Fournier E."/>
            <person name="Gout L."/>
            <person name="Hahn M."/>
            <person name="Kohn L."/>
            <person name="Lapalu N."/>
            <person name="Plummer K.M."/>
            <person name="Pradier J.M."/>
            <person name="Quevillon E."/>
            <person name="Sharon A."/>
            <person name="Simon A."/>
            <person name="ten Have A."/>
            <person name="Tudzynski B."/>
            <person name="Tudzynski P."/>
            <person name="Wincker P."/>
            <person name="Andrew M."/>
            <person name="Anthouard V."/>
            <person name="Beever R.E."/>
            <person name="Beffa R."/>
            <person name="Benoit I."/>
            <person name="Bouzid O."/>
            <person name="Brault B."/>
            <person name="Chen Z."/>
            <person name="Choquer M."/>
            <person name="Collemare J."/>
            <person name="Cotton P."/>
            <person name="Danchin E.G."/>
            <person name="Da Silva C."/>
            <person name="Gautier A."/>
            <person name="Giraud C."/>
            <person name="Giraud T."/>
            <person name="Gonzalez C."/>
            <person name="Grossetete S."/>
            <person name="Guldener U."/>
            <person name="Henrissat B."/>
            <person name="Howlett B.J."/>
            <person name="Kodira C."/>
            <person name="Kretschmer M."/>
            <person name="Lappartient A."/>
            <person name="Leroch M."/>
            <person name="Levis C."/>
            <person name="Mauceli E."/>
            <person name="Neuveglise C."/>
            <person name="Oeser B."/>
            <person name="Pearson M."/>
            <person name="Poulain J."/>
            <person name="Poussereau N."/>
            <person name="Quesneville H."/>
            <person name="Rascle C."/>
            <person name="Schumacher J."/>
            <person name="Segurens B."/>
            <person name="Sexton A."/>
            <person name="Silva E."/>
            <person name="Sirven C."/>
            <person name="Soanes D.M."/>
            <person name="Talbot N.J."/>
            <person name="Templeton M."/>
            <person name="Yandava C."/>
            <person name="Yarden O."/>
            <person name="Zeng Q."/>
            <person name="Rollins J.A."/>
            <person name="Lebrun M.H."/>
            <person name="Dickman M."/>
        </authorList>
    </citation>
    <scope>NUCLEOTIDE SEQUENCE [LARGE SCALE GENOMIC DNA]</scope>
    <source>
        <strain evidence="3">T4</strain>
    </source>
</reference>
<dbReference type="SUPFAM" id="SSF103473">
    <property type="entry name" value="MFS general substrate transporter"/>
    <property type="match status" value="1"/>
</dbReference>
<dbReference type="InterPro" id="IPR050327">
    <property type="entry name" value="Proton-linked_MCT"/>
</dbReference>
<accession>G2Y1I0</accession>
<feature type="transmembrane region" description="Helical" evidence="1">
    <location>
        <begin position="171"/>
        <end position="192"/>
    </location>
</feature>
<keyword evidence="1" id="KW-0812">Transmembrane</keyword>
<name>G2Y1I0_BOTF4</name>
<dbReference type="EMBL" id="FQ790282">
    <property type="protein sequence ID" value="CCD46520.1"/>
    <property type="molecule type" value="Genomic_DNA"/>
</dbReference>
<evidence type="ECO:0008006" key="4">
    <source>
        <dbReference type="Google" id="ProtNLM"/>
    </source>
</evidence>
<organism evidence="2 3">
    <name type="scientific">Botryotinia fuckeliana (strain T4)</name>
    <name type="common">Noble rot fungus</name>
    <name type="synonym">Botrytis cinerea</name>
    <dbReference type="NCBI Taxonomy" id="999810"/>
    <lineage>
        <taxon>Eukaryota</taxon>
        <taxon>Fungi</taxon>
        <taxon>Dikarya</taxon>
        <taxon>Ascomycota</taxon>
        <taxon>Pezizomycotina</taxon>
        <taxon>Leotiomycetes</taxon>
        <taxon>Helotiales</taxon>
        <taxon>Sclerotiniaceae</taxon>
        <taxon>Botrytis</taxon>
    </lineage>
</organism>
<dbReference type="PANTHER" id="PTHR11360">
    <property type="entry name" value="MONOCARBOXYLATE TRANSPORTER"/>
    <property type="match status" value="1"/>
</dbReference>
<dbReference type="AlphaFoldDB" id="G2Y1I0"/>
<dbReference type="InterPro" id="IPR036259">
    <property type="entry name" value="MFS_trans_sf"/>
</dbReference>
<dbReference type="PANTHER" id="PTHR11360:SF234">
    <property type="entry name" value="MFS-TYPE TRANSPORTER DBAD-RELATED"/>
    <property type="match status" value="1"/>
</dbReference>
<feature type="transmembrane region" description="Helical" evidence="1">
    <location>
        <begin position="97"/>
        <end position="119"/>
    </location>
</feature>
<feature type="transmembrane region" description="Helical" evidence="1">
    <location>
        <begin position="55"/>
        <end position="77"/>
    </location>
</feature>
<dbReference type="HOGENOM" id="CLU_1219530_0_0_1"/>
<keyword evidence="1" id="KW-0472">Membrane</keyword>
<feature type="transmembrane region" description="Helical" evidence="1">
    <location>
        <begin position="20"/>
        <end position="43"/>
    </location>
</feature>
<evidence type="ECO:0000313" key="3">
    <source>
        <dbReference type="Proteomes" id="UP000008177"/>
    </source>
</evidence>
<feature type="transmembrane region" description="Helical" evidence="1">
    <location>
        <begin position="140"/>
        <end position="159"/>
    </location>
</feature>
<proteinExistence type="predicted"/>
<protein>
    <recommendedName>
        <fullName evidence="4">Major facilitator superfamily (MFS) profile domain-containing protein</fullName>
    </recommendedName>
</protein>
<sequence>MLLLPNVAAVSQDFSTKRAFAFVIAASGTSLGDVFYTVIFRTLQPRVGFRWATRTRIVASIMLGTLVIPVIGMKLRGESSTTGHDYLDLTAFKAKPYLVFCLSNFFGFMGIYIFCGAFVSSPGIIVITISPNLKTIGIQLGMALSISGFGMLIGEPIAGAMLDANSEQKGLQAFCGATIFPFGAFALLARFYRIGPVLVAKAQPDVLPLFMNLVRYVLRLTICKMRM</sequence>
<dbReference type="InParanoid" id="G2Y1I0"/>
<keyword evidence="1" id="KW-1133">Transmembrane helix</keyword>
<evidence type="ECO:0000256" key="1">
    <source>
        <dbReference type="SAM" id="Phobius"/>
    </source>
</evidence>
<gene>
    <name evidence="2" type="ORF">BofuT4_P041310.1</name>
</gene>